<comment type="function">
    <text evidence="9 11">F(1)F(0) ATP synthase produces ATP from ADP in the presence of a proton or sodium gradient. F-type ATPases consist of two structural domains, F(1) containing the extramembraneous catalytic core and F(0) containing the membrane proton channel, linked together by a central stalk and a peripheral stalk. During catalysis, ATP synthesis in the catalytic domain of F(1) is coupled via a rotary mechanism of the central stalk subunits to proton translocation.</text>
</comment>
<feature type="transmembrane region" description="Helical" evidence="11">
    <location>
        <begin position="38"/>
        <end position="56"/>
    </location>
</feature>
<proteinExistence type="inferred from homology"/>
<dbReference type="EMBL" id="DSRU01000230">
    <property type="protein sequence ID" value="HFM99173.1"/>
    <property type="molecule type" value="Genomic_DNA"/>
</dbReference>
<dbReference type="HAMAP" id="MF_01398">
    <property type="entry name" value="ATP_synth_b_bprime"/>
    <property type="match status" value="1"/>
</dbReference>
<comment type="caution">
    <text evidence="14">The sequence shown here is derived from an EMBL/GenBank/DDBJ whole genome shotgun (WGS) entry which is preliminary data.</text>
</comment>
<keyword evidence="4 11" id="KW-0375">Hydrogen ion transport</keyword>
<dbReference type="AlphaFoldDB" id="A0A7C3PFR9"/>
<evidence type="ECO:0000256" key="6">
    <source>
        <dbReference type="ARBA" id="ARBA00023065"/>
    </source>
</evidence>
<dbReference type="GO" id="GO:0046933">
    <property type="term" value="F:proton-transporting ATP synthase activity, rotational mechanism"/>
    <property type="evidence" value="ECO:0007669"/>
    <property type="project" value="UniProtKB-UniRule"/>
</dbReference>
<dbReference type="SUPFAM" id="SSF81573">
    <property type="entry name" value="F1F0 ATP synthase subunit B, membrane domain"/>
    <property type="match status" value="1"/>
</dbReference>
<comment type="similarity">
    <text evidence="11 12">Belongs to the ATPase B chain family.</text>
</comment>
<evidence type="ECO:0000256" key="12">
    <source>
        <dbReference type="RuleBase" id="RU003848"/>
    </source>
</evidence>
<dbReference type="PANTHER" id="PTHR34264:SF3">
    <property type="entry name" value="ATP SYNTHASE SUBUNIT B, CHLOROPLASTIC"/>
    <property type="match status" value="1"/>
</dbReference>
<keyword evidence="5 11" id="KW-1133">Transmembrane helix</keyword>
<evidence type="ECO:0000256" key="1">
    <source>
        <dbReference type="ARBA" id="ARBA00022448"/>
    </source>
</evidence>
<name>A0A7C3PFR9_9CYAN</name>
<evidence type="ECO:0000256" key="11">
    <source>
        <dbReference type="HAMAP-Rule" id="MF_01398"/>
    </source>
</evidence>
<keyword evidence="13" id="KW-0175">Coiled coil</keyword>
<evidence type="ECO:0000256" key="13">
    <source>
        <dbReference type="SAM" id="Coils"/>
    </source>
</evidence>
<evidence type="ECO:0000256" key="8">
    <source>
        <dbReference type="ARBA" id="ARBA00023310"/>
    </source>
</evidence>
<evidence type="ECO:0000256" key="5">
    <source>
        <dbReference type="ARBA" id="ARBA00022989"/>
    </source>
</evidence>
<evidence type="ECO:0000256" key="2">
    <source>
        <dbReference type="ARBA" id="ARBA00022547"/>
    </source>
</evidence>
<sequence length="187" mass="20479">MEIFMRLATGASLLAMEAAEEAEAGGFGINTNLLEANVINLLIVIGLLVYFGRSFLGKTLSTRRTNVETAIRESEERKKKAAAALAEQQQKLAQAQEEAAKIRASATEAANAARAEILAKAEQDMIRMRETASQELNSEQERVINELRQRVVALALQKVEAELPTRLNDESQRNLVNRSIAMIGGAQ</sequence>
<dbReference type="GO" id="GO:0045259">
    <property type="term" value="C:proton-transporting ATP synthase complex"/>
    <property type="evidence" value="ECO:0007669"/>
    <property type="project" value="UniProtKB-KW"/>
</dbReference>
<keyword evidence="7 11" id="KW-0472">Membrane</keyword>
<evidence type="ECO:0000256" key="7">
    <source>
        <dbReference type="ARBA" id="ARBA00023136"/>
    </source>
</evidence>
<evidence type="ECO:0000256" key="10">
    <source>
        <dbReference type="ARBA" id="ARBA00037847"/>
    </source>
</evidence>
<dbReference type="InterPro" id="IPR028987">
    <property type="entry name" value="ATP_synth_B-like_membr_sf"/>
</dbReference>
<accession>A0A7C3PFR9</accession>
<keyword evidence="6 11" id="KW-0406">Ion transport</keyword>
<dbReference type="NCBIfam" id="NF005606">
    <property type="entry name" value="PRK07352.1"/>
    <property type="match status" value="1"/>
</dbReference>
<evidence type="ECO:0000256" key="4">
    <source>
        <dbReference type="ARBA" id="ARBA00022781"/>
    </source>
</evidence>
<keyword evidence="11" id="KW-0793">Thylakoid</keyword>
<comment type="function">
    <text evidence="11">Component of the F(0) channel, it forms part of the peripheral stalk, linking F(1) to F(0).</text>
</comment>
<evidence type="ECO:0000313" key="14">
    <source>
        <dbReference type="EMBL" id="HFM99173.1"/>
    </source>
</evidence>
<keyword evidence="3 11" id="KW-0812">Transmembrane</keyword>
<comment type="subcellular location">
    <subcellularLocation>
        <location evidence="11">Cellular thylakoid membrane</location>
        <topology evidence="11">Single-pass membrane protein</topology>
    </subcellularLocation>
    <subcellularLocation>
        <location evidence="10">Endomembrane system</location>
        <topology evidence="10">Single-pass membrane protein</topology>
    </subcellularLocation>
</comment>
<keyword evidence="2 11" id="KW-0138">CF(0)</keyword>
<reference evidence="14" key="1">
    <citation type="journal article" date="2020" name="mSystems">
        <title>Genome- and Community-Level Interaction Insights into Carbon Utilization and Element Cycling Functions of Hydrothermarchaeota in Hydrothermal Sediment.</title>
        <authorList>
            <person name="Zhou Z."/>
            <person name="Liu Y."/>
            <person name="Xu W."/>
            <person name="Pan J."/>
            <person name="Luo Z.H."/>
            <person name="Li M."/>
        </authorList>
    </citation>
    <scope>NUCLEOTIDE SEQUENCE [LARGE SCALE GENOMIC DNA]</scope>
    <source>
        <strain evidence="14">SpSt-418</strain>
    </source>
</reference>
<keyword evidence="1 11" id="KW-0813">Transport</keyword>
<evidence type="ECO:0000256" key="3">
    <source>
        <dbReference type="ARBA" id="ARBA00022692"/>
    </source>
</evidence>
<comment type="subunit">
    <text evidence="11">F-type ATPases have 2 components, F(1) - the catalytic core - and F(0) - the membrane proton channel. F(1) has five subunits: alpha(3), beta(3), gamma(1), delta(1), epsilon(1). F(0) has four main subunits: a(1), b(1), b'(1) and c(10-14). The alpha and beta chains form an alternating ring which encloses part of the gamma chain. F(1) is attached to F(0) by a central stalk formed by the gamma and epsilon chains, while a peripheral stalk is formed by the delta, b and b' chains.</text>
</comment>
<dbReference type="InterPro" id="IPR002146">
    <property type="entry name" value="ATP_synth_b/b'su_bac/chlpt"/>
</dbReference>
<dbReference type="CDD" id="cd06503">
    <property type="entry name" value="ATP-synt_Fo_b"/>
    <property type="match status" value="1"/>
</dbReference>
<dbReference type="GO" id="GO:0012505">
    <property type="term" value="C:endomembrane system"/>
    <property type="evidence" value="ECO:0007669"/>
    <property type="project" value="UniProtKB-SubCell"/>
</dbReference>
<dbReference type="Pfam" id="PF00430">
    <property type="entry name" value="ATP-synt_B"/>
    <property type="match status" value="1"/>
</dbReference>
<evidence type="ECO:0000256" key="9">
    <source>
        <dbReference type="ARBA" id="ARBA00025198"/>
    </source>
</evidence>
<organism evidence="14">
    <name type="scientific">Oscillatoriales cyanobacterium SpSt-418</name>
    <dbReference type="NCBI Taxonomy" id="2282169"/>
    <lineage>
        <taxon>Bacteria</taxon>
        <taxon>Bacillati</taxon>
        <taxon>Cyanobacteriota</taxon>
        <taxon>Cyanophyceae</taxon>
        <taxon>Oscillatoriophycideae</taxon>
        <taxon>Oscillatoriales</taxon>
    </lineage>
</organism>
<feature type="coiled-coil region" evidence="13">
    <location>
        <begin position="71"/>
        <end position="112"/>
    </location>
</feature>
<dbReference type="PANTHER" id="PTHR34264">
    <property type="entry name" value="ATP SYNTHASE SUBUNIT B, CHLOROPLASTIC"/>
    <property type="match status" value="1"/>
</dbReference>
<gene>
    <name evidence="11" type="primary">atpF</name>
    <name evidence="14" type="ORF">ENR64_15725</name>
</gene>
<keyword evidence="8 11" id="KW-0066">ATP synthesis</keyword>
<protein>
    <recommendedName>
        <fullName evidence="11">ATP synthase subunit b</fullName>
    </recommendedName>
    <alternativeName>
        <fullName evidence="11">ATP synthase F(0) sector subunit b</fullName>
    </alternativeName>
    <alternativeName>
        <fullName evidence="11">ATPase subunit I</fullName>
    </alternativeName>
    <alternativeName>
        <fullName evidence="11">F-type ATPase subunit b</fullName>
        <shortName evidence="11">F-ATPase subunit b</shortName>
    </alternativeName>
</protein>
<dbReference type="GO" id="GO:0031676">
    <property type="term" value="C:plasma membrane-derived thylakoid membrane"/>
    <property type="evidence" value="ECO:0007669"/>
    <property type="project" value="UniProtKB-SubCell"/>
</dbReference>